<protein>
    <submittedName>
        <fullName evidence="2">Uncharacterized protein</fullName>
    </submittedName>
</protein>
<name>A0A0G1VX20_9BACT</name>
<sequence>MIKINNSPTKKSAFADHGGPTRAKSNLDCHPHRSLAKDWLFVKPVNKKSVEVAGFAPAEPWVTIQVPYSSTPTPN</sequence>
<proteinExistence type="predicted"/>
<accession>A0A0G1VX20</accession>
<dbReference type="AlphaFoldDB" id="A0A0G1VX20"/>
<reference evidence="2 3" key="1">
    <citation type="journal article" date="2015" name="Nature">
        <title>rRNA introns, odd ribosomes, and small enigmatic genomes across a large radiation of phyla.</title>
        <authorList>
            <person name="Brown C.T."/>
            <person name="Hug L.A."/>
            <person name="Thomas B.C."/>
            <person name="Sharon I."/>
            <person name="Castelle C.J."/>
            <person name="Singh A."/>
            <person name="Wilkins M.J."/>
            <person name="Williams K.H."/>
            <person name="Banfield J.F."/>
        </authorList>
    </citation>
    <scope>NUCLEOTIDE SEQUENCE [LARGE SCALE GENOMIC DNA]</scope>
</reference>
<dbReference type="EMBL" id="LCOT01000041">
    <property type="protein sequence ID" value="KKU82673.1"/>
    <property type="molecule type" value="Genomic_DNA"/>
</dbReference>
<evidence type="ECO:0000256" key="1">
    <source>
        <dbReference type="SAM" id="MobiDB-lite"/>
    </source>
</evidence>
<comment type="caution">
    <text evidence="2">The sequence shown here is derived from an EMBL/GenBank/DDBJ whole genome shotgun (WGS) entry which is preliminary data.</text>
</comment>
<feature type="region of interest" description="Disordered" evidence="1">
    <location>
        <begin position="1"/>
        <end position="29"/>
    </location>
</feature>
<feature type="compositionally biased region" description="Polar residues" evidence="1">
    <location>
        <begin position="1"/>
        <end position="10"/>
    </location>
</feature>
<dbReference type="Proteomes" id="UP000034265">
    <property type="component" value="Unassembled WGS sequence"/>
</dbReference>
<evidence type="ECO:0000313" key="2">
    <source>
        <dbReference type="EMBL" id="KKU82673.1"/>
    </source>
</evidence>
<evidence type="ECO:0000313" key="3">
    <source>
        <dbReference type="Proteomes" id="UP000034265"/>
    </source>
</evidence>
<organism evidence="2 3">
    <name type="scientific">Candidatus Amesbacteria bacterium GW2011_GWC2_47_8</name>
    <dbReference type="NCBI Taxonomy" id="1618367"/>
    <lineage>
        <taxon>Bacteria</taxon>
        <taxon>Candidatus Amesiibacteriota</taxon>
    </lineage>
</organism>
<gene>
    <name evidence="2" type="ORF">UY11_C0041G0002</name>
</gene>